<dbReference type="EC" id="5.99.1.4" evidence="1"/>
<dbReference type="InterPro" id="IPR044087">
    <property type="entry name" value="NahD-like"/>
</dbReference>
<dbReference type="CDD" id="cd03022">
    <property type="entry name" value="DsbA_HCCA_Iso"/>
    <property type="match status" value="1"/>
</dbReference>
<dbReference type="Proteomes" id="UP000006377">
    <property type="component" value="Chromosome"/>
</dbReference>
<dbReference type="InterPro" id="IPR036249">
    <property type="entry name" value="Thioredoxin-like_sf"/>
</dbReference>
<dbReference type="SUPFAM" id="SSF52833">
    <property type="entry name" value="Thioredoxin-like"/>
    <property type="match status" value="1"/>
</dbReference>
<dbReference type="InterPro" id="IPR051924">
    <property type="entry name" value="GST_Kappa/NadH"/>
</dbReference>
<reference evidence="4 5" key="1">
    <citation type="journal article" date="2011" name="Stand. Genomic Sci.">
        <title>Complete genome sequence of Parvibaculum lavamentivorans type strain (DS-1(T)).</title>
        <authorList>
            <person name="Schleheck D."/>
            <person name="Weiss M."/>
            <person name="Pitluck S."/>
            <person name="Bruce D."/>
            <person name="Land M.L."/>
            <person name="Han S."/>
            <person name="Saunders E."/>
            <person name="Tapia R."/>
            <person name="Detter C."/>
            <person name="Brettin T."/>
            <person name="Han J."/>
            <person name="Woyke T."/>
            <person name="Goodwin L."/>
            <person name="Pennacchio L."/>
            <person name="Nolan M."/>
            <person name="Cook A.M."/>
            <person name="Kjelleberg S."/>
            <person name="Thomas T."/>
        </authorList>
    </citation>
    <scope>NUCLEOTIDE SEQUENCE [LARGE SCALE GENOMIC DNA]</scope>
    <source>
        <strain evidence="5">DS-1 / DSM 13023 / NCIMB 13966</strain>
    </source>
</reference>
<comment type="catalytic activity">
    <reaction evidence="1">
        <text>2-hydroxychromene-2-carboxylate = (3E)-4-(2-hydroxyphenyl)-2-oxobut-3-enoate</text>
        <dbReference type="Rhea" id="RHEA:27401"/>
        <dbReference type="ChEBI" id="CHEBI:59350"/>
        <dbReference type="ChEBI" id="CHEBI:59353"/>
        <dbReference type="EC" id="5.99.1.4"/>
    </reaction>
</comment>
<comment type="similarity">
    <text evidence="1">Belongs to the GST superfamily. NadH family.</text>
</comment>
<dbReference type="EMBL" id="CP000774">
    <property type="protein sequence ID" value="ABS64260.1"/>
    <property type="molecule type" value="Genomic_DNA"/>
</dbReference>
<dbReference type="GO" id="GO:1901170">
    <property type="term" value="P:naphthalene catabolic process"/>
    <property type="evidence" value="ECO:0007669"/>
    <property type="project" value="InterPro"/>
</dbReference>
<gene>
    <name evidence="4" type="ordered locus">Plav_2652</name>
</gene>
<dbReference type="STRING" id="402881.Plav_2652"/>
<proteinExistence type="inferred from homology"/>
<accession>A7HWH7</accession>
<dbReference type="PANTHER" id="PTHR42943:SF2">
    <property type="entry name" value="GLUTATHIONE S-TRANSFERASE KAPPA 1"/>
    <property type="match status" value="1"/>
</dbReference>
<dbReference type="PIRSF" id="PIRSF006386">
    <property type="entry name" value="HCCAis_GSTk"/>
    <property type="match status" value="1"/>
</dbReference>
<dbReference type="KEGG" id="pla:Plav_2652"/>
<protein>
    <recommendedName>
        <fullName evidence="1">2-hydroxychromene-2-carboxylate isomerase</fullName>
        <ecNumber evidence="1">5.99.1.4</ecNumber>
    </recommendedName>
</protein>
<dbReference type="PANTHER" id="PTHR42943">
    <property type="entry name" value="GLUTATHIONE S-TRANSFERASE KAPPA"/>
    <property type="match status" value="1"/>
</dbReference>
<dbReference type="InterPro" id="IPR014440">
    <property type="entry name" value="HCCAis_GSTk"/>
</dbReference>
<dbReference type="InterPro" id="IPR001853">
    <property type="entry name" value="DSBA-like_thioredoxin_dom"/>
</dbReference>
<feature type="domain" description="DSBA-like thioredoxin" evidence="3">
    <location>
        <begin position="21"/>
        <end position="215"/>
    </location>
</feature>
<evidence type="ECO:0000313" key="5">
    <source>
        <dbReference type="Proteomes" id="UP000006377"/>
    </source>
</evidence>
<dbReference type="Gene3D" id="3.40.30.10">
    <property type="entry name" value="Glutaredoxin"/>
    <property type="match status" value="1"/>
</dbReference>
<keyword evidence="5" id="KW-1185">Reference proteome</keyword>
<dbReference type="eggNOG" id="COG3917">
    <property type="taxonomic scope" value="Bacteria"/>
</dbReference>
<evidence type="ECO:0000256" key="1">
    <source>
        <dbReference type="PIRNR" id="PIRNR006386"/>
    </source>
</evidence>
<dbReference type="GO" id="GO:0004364">
    <property type="term" value="F:glutathione transferase activity"/>
    <property type="evidence" value="ECO:0007669"/>
    <property type="project" value="TreeGrafter"/>
</dbReference>
<feature type="active site" description="Nucleophile" evidence="2">
    <location>
        <position position="30"/>
    </location>
</feature>
<dbReference type="GO" id="GO:0004602">
    <property type="term" value="F:glutathione peroxidase activity"/>
    <property type="evidence" value="ECO:0007669"/>
    <property type="project" value="TreeGrafter"/>
</dbReference>
<dbReference type="GO" id="GO:0006749">
    <property type="term" value="P:glutathione metabolic process"/>
    <property type="evidence" value="ECO:0007669"/>
    <property type="project" value="TreeGrafter"/>
</dbReference>
<sequence>MRATLRAVEFRQMKWTKALATLEFFFDCSSPWTYLAFARVEAVAERTGATIEWRPILVGGVFNAVNESVYEARANPHPVKGRYYVKDLRDWARYCGVEIGQPPVFPVRSVDAMRAAIVAQDEGKLPAFAWATFRSYWGELKDISQPEVLEEICNEVGLDWNMVNQRIKEENVKGRLRANTEEVIARGGFGSPTMFVNKTDMYFGNDRLPLVEAALANG</sequence>
<dbReference type="GO" id="GO:0018845">
    <property type="term" value="F:2-hydroxychromene-2-carboxylate isomerase activity"/>
    <property type="evidence" value="ECO:0007669"/>
    <property type="project" value="UniProtKB-UniRule"/>
</dbReference>
<evidence type="ECO:0000256" key="2">
    <source>
        <dbReference type="PIRSR" id="PIRSR006386-1"/>
    </source>
</evidence>
<evidence type="ECO:0000259" key="3">
    <source>
        <dbReference type="Pfam" id="PF01323"/>
    </source>
</evidence>
<evidence type="ECO:0000313" key="4">
    <source>
        <dbReference type="EMBL" id="ABS64260.1"/>
    </source>
</evidence>
<dbReference type="HOGENOM" id="CLU_069253_1_3_5"/>
<organism evidence="4 5">
    <name type="scientific">Parvibaculum lavamentivorans (strain DS-1 / DSM 13023 / NCIMB 13966)</name>
    <dbReference type="NCBI Taxonomy" id="402881"/>
    <lineage>
        <taxon>Bacteria</taxon>
        <taxon>Pseudomonadati</taxon>
        <taxon>Pseudomonadota</taxon>
        <taxon>Alphaproteobacteria</taxon>
        <taxon>Hyphomicrobiales</taxon>
        <taxon>Parvibaculaceae</taxon>
        <taxon>Parvibaculum</taxon>
    </lineage>
</organism>
<dbReference type="AlphaFoldDB" id="A7HWH7"/>
<keyword evidence="1" id="KW-0413">Isomerase</keyword>
<name>A7HWH7_PARL1</name>
<dbReference type="Pfam" id="PF01323">
    <property type="entry name" value="DSBA"/>
    <property type="match status" value="1"/>
</dbReference>